<dbReference type="PANTHER" id="PTHR30093:SF44">
    <property type="entry name" value="TYPE II SECRETION SYSTEM CORE PROTEIN G"/>
    <property type="match status" value="1"/>
</dbReference>
<feature type="transmembrane region" description="Helical" evidence="6">
    <location>
        <begin position="43"/>
        <end position="64"/>
    </location>
</feature>
<dbReference type="Pfam" id="PF07963">
    <property type="entry name" value="N_methyl"/>
    <property type="match status" value="1"/>
</dbReference>
<dbReference type="STRING" id="1817824.A2751_04955"/>
<dbReference type="Proteomes" id="UP000176864">
    <property type="component" value="Unassembled WGS sequence"/>
</dbReference>
<dbReference type="PROSITE" id="PS00409">
    <property type="entry name" value="PROKAR_NTER_METHYL"/>
    <property type="match status" value="1"/>
</dbReference>
<reference evidence="7 8" key="1">
    <citation type="journal article" date="2016" name="Nat. Commun.">
        <title>Thousands of microbial genomes shed light on interconnected biogeochemical processes in an aquifer system.</title>
        <authorList>
            <person name="Anantharaman K."/>
            <person name="Brown C.T."/>
            <person name="Hug L.A."/>
            <person name="Sharon I."/>
            <person name="Castelle C.J."/>
            <person name="Probst A.J."/>
            <person name="Thomas B.C."/>
            <person name="Singh A."/>
            <person name="Wilkins M.J."/>
            <person name="Karaoz U."/>
            <person name="Brodie E.L."/>
            <person name="Williams K.H."/>
            <person name="Hubbard S.S."/>
            <person name="Banfield J.F."/>
        </authorList>
    </citation>
    <scope>NUCLEOTIDE SEQUENCE [LARGE SCALE GENOMIC DNA]</scope>
</reference>
<dbReference type="EMBL" id="MFEK01000006">
    <property type="protein sequence ID" value="OGE79312.1"/>
    <property type="molecule type" value="Genomic_DNA"/>
</dbReference>
<gene>
    <name evidence="7" type="ORF">A2751_04955</name>
</gene>
<keyword evidence="4 6" id="KW-1133">Transmembrane helix</keyword>
<protein>
    <recommendedName>
        <fullName evidence="9">Type II secretion system protein GspG C-terminal domain-containing protein</fullName>
    </recommendedName>
</protein>
<comment type="caution">
    <text evidence="7">The sequence shown here is derived from an EMBL/GenBank/DDBJ whole genome shotgun (WGS) entry which is preliminary data.</text>
</comment>
<keyword evidence="2" id="KW-0488">Methylation</keyword>
<evidence type="ECO:0000256" key="1">
    <source>
        <dbReference type="ARBA" id="ARBA00004167"/>
    </source>
</evidence>
<dbReference type="InterPro" id="IPR045584">
    <property type="entry name" value="Pilin-like"/>
</dbReference>
<dbReference type="GO" id="GO:0016020">
    <property type="term" value="C:membrane"/>
    <property type="evidence" value="ECO:0007669"/>
    <property type="project" value="UniProtKB-SubCell"/>
</dbReference>
<keyword evidence="5 6" id="KW-0472">Membrane</keyword>
<evidence type="ECO:0008006" key="9">
    <source>
        <dbReference type="Google" id="ProtNLM"/>
    </source>
</evidence>
<evidence type="ECO:0000256" key="5">
    <source>
        <dbReference type="ARBA" id="ARBA00023136"/>
    </source>
</evidence>
<dbReference type="SUPFAM" id="SSF54523">
    <property type="entry name" value="Pili subunits"/>
    <property type="match status" value="1"/>
</dbReference>
<evidence type="ECO:0000256" key="6">
    <source>
        <dbReference type="SAM" id="Phobius"/>
    </source>
</evidence>
<comment type="subcellular location">
    <subcellularLocation>
        <location evidence="1">Membrane</location>
        <topology evidence="1">Single-pass membrane protein</topology>
    </subcellularLocation>
</comment>
<keyword evidence="3 6" id="KW-0812">Transmembrane</keyword>
<evidence type="ECO:0000313" key="7">
    <source>
        <dbReference type="EMBL" id="OGE79312.1"/>
    </source>
</evidence>
<sequence length="202" mass="21699">MLKFKSMPPKNKGFTPLEIARPAGHVGAQARARFLTGFTLIELLVVISVIGLLASVILISLNSARLKARDARRKADINQLTKAIMLYYDKYGAPPATGANMRWCLGHGNTSTCWPGSGGYSGSVALDNALKEFMPTIPDDPANKTQCQGDAYMYYSEGTGQPIGLHWGMEGPASNETCAPGFNSGAWGDSCNHSACLLWLDI</sequence>
<evidence type="ECO:0000256" key="2">
    <source>
        <dbReference type="ARBA" id="ARBA00022481"/>
    </source>
</evidence>
<proteinExistence type="predicted"/>
<dbReference type="Gene3D" id="3.30.700.10">
    <property type="entry name" value="Glycoprotein, Type 4 Pilin"/>
    <property type="match status" value="1"/>
</dbReference>
<organism evidence="7 8">
    <name type="scientific">Candidatus Doudnabacteria bacterium RIFCSPHIGHO2_01_FULL_46_14</name>
    <dbReference type="NCBI Taxonomy" id="1817824"/>
    <lineage>
        <taxon>Bacteria</taxon>
        <taxon>Candidatus Doudnaibacteriota</taxon>
    </lineage>
</organism>
<evidence type="ECO:0000256" key="3">
    <source>
        <dbReference type="ARBA" id="ARBA00022692"/>
    </source>
</evidence>
<evidence type="ECO:0000256" key="4">
    <source>
        <dbReference type="ARBA" id="ARBA00022989"/>
    </source>
</evidence>
<dbReference type="NCBIfam" id="TIGR02532">
    <property type="entry name" value="IV_pilin_GFxxxE"/>
    <property type="match status" value="1"/>
</dbReference>
<dbReference type="AlphaFoldDB" id="A0A1F5NP58"/>
<name>A0A1F5NP58_9BACT</name>
<accession>A0A1F5NP58</accession>
<dbReference type="PANTHER" id="PTHR30093">
    <property type="entry name" value="GENERAL SECRETION PATHWAY PROTEIN G"/>
    <property type="match status" value="1"/>
</dbReference>
<dbReference type="InterPro" id="IPR012902">
    <property type="entry name" value="N_methyl_site"/>
</dbReference>
<evidence type="ECO:0000313" key="8">
    <source>
        <dbReference type="Proteomes" id="UP000176864"/>
    </source>
</evidence>